<keyword evidence="4" id="KW-0808">Transferase</keyword>
<dbReference type="CDD" id="cd11644">
    <property type="entry name" value="Precorrin-6Y-MT"/>
    <property type="match status" value="1"/>
</dbReference>
<dbReference type="InterPro" id="IPR014776">
    <property type="entry name" value="4pyrrole_Mease_sub2"/>
</dbReference>
<keyword evidence="2" id="KW-0169">Cobalamin biosynthesis</keyword>
<dbReference type="SUPFAM" id="SSF53790">
    <property type="entry name" value="Tetrapyrrole methylase"/>
    <property type="match status" value="1"/>
</dbReference>
<dbReference type="InterPro" id="IPR014777">
    <property type="entry name" value="4pyrrole_Mease_sub1"/>
</dbReference>
<gene>
    <name evidence="7" type="ORF">PYTT_2515</name>
</gene>
<accession>A0A1H6MS83</accession>
<evidence type="ECO:0000256" key="4">
    <source>
        <dbReference type="ARBA" id="ARBA00022679"/>
    </source>
</evidence>
<proteinExistence type="predicted"/>
<name>A0A1H6MS83_9BACT</name>
<dbReference type="PANTHER" id="PTHR43182">
    <property type="entry name" value="COBALT-PRECORRIN-6B C(15)-METHYLTRANSFERASE (DECARBOXYLATING)"/>
    <property type="match status" value="1"/>
</dbReference>
<keyword evidence="3 7" id="KW-0489">Methyltransferase</keyword>
<comment type="pathway">
    <text evidence="1">Cofactor biosynthesis; adenosylcobalamin biosynthesis.</text>
</comment>
<dbReference type="Gene3D" id="3.30.950.10">
    <property type="entry name" value="Methyltransferase, Cobalt-precorrin-4 Transmethylase, Domain 2"/>
    <property type="match status" value="1"/>
</dbReference>
<dbReference type="GO" id="GO:0009236">
    <property type="term" value="P:cobalamin biosynthetic process"/>
    <property type="evidence" value="ECO:0007669"/>
    <property type="project" value="UniProtKB-UniPathway"/>
</dbReference>
<dbReference type="SUPFAM" id="SSF53335">
    <property type="entry name" value="S-adenosyl-L-methionine-dependent methyltransferases"/>
    <property type="match status" value="1"/>
</dbReference>
<evidence type="ECO:0000256" key="1">
    <source>
        <dbReference type="ARBA" id="ARBA00004953"/>
    </source>
</evidence>
<dbReference type="OrthoDB" id="9787825at2"/>
<dbReference type="PANTHER" id="PTHR43182:SF1">
    <property type="entry name" value="COBALT-PRECORRIN-7 C(5)-METHYLTRANSFERASE"/>
    <property type="match status" value="1"/>
</dbReference>
<dbReference type="InterPro" id="IPR012818">
    <property type="entry name" value="CbiE"/>
</dbReference>
<dbReference type="InterPro" id="IPR050714">
    <property type="entry name" value="Cobalamin_biosynth_MTase"/>
</dbReference>
<dbReference type="InterPro" id="IPR014008">
    <property type="entry name" value="Cbl_synth_MTase_CbiT"/>
</dbReference>
<dbReference type="EMBL" id="LT629973">
    <property type="protein sequence ID" value="SEI00811.1"/>
    <property type="molecule type" value="Genomic_DNA"/>
</dbReference>
<dbReference type="RefSeq" id="WP_067775082.1">
    <property type="nucleotide sequence ID" value="NZ_LIGX01000020.1"/>
</dbReference>
<dbReference type="Pfam" id="PF00590">
    <property type="entry name" value="TP_methylase"/>
    <property type="match status" value="1"/>
</dbReference>
<dbReference type="Proteomes" id="UP000176204">
    <property type="component" value="Chromosome I"/>
</dbReference>
<evidence type="ECO:0000259" key="6">
    <source>
        <dbReference type="Pfam" id="PF00590"/>
    </source>
</evidence>
<dbReference type="AlphaFoldDB" id="A0A1H6MS83"/>
<evidence type="ECO:0000313" key="8">
    <source>
        <dbReference type="Proteomes" id="UP000176204"/>
    </source>
</evidence>
<dbReference type="GO" id="GO:0008276">
    <property type="term" value="F:protein methyltransferase activity"/>
    <property type="evidence" value="ECO:0007669"/>
    <property type="project" value="InterPro"/>
</dbReference>
<dbReference type="NCBIfam" id="TIGR02469">
    <property type="entry name" value="CbiT"/>
    <property type="match status" value="1"/>
</dbReference>
<dbReference type="GO" id="GO:0032259">
    <property type="term" value="P:methylation"/>
    <property type="evidence" value="ECO:0007669"/>
    <property type="project" value="UniProtKB-KW"/>
</dbReference>
<dbReference type="KEGG" id="agl:PYTT_2515"/>
<dbReference type="InterPro" id="IPR029063">
    <property type="entry name" value="SAM-dependent_MTases_sf"/>
</dbReference>
<dbReference type="InterPro" id="IPR000878">
    <property type="entry name" value="4pyrrol_Mease"/>
</dbReference>
<reference evidence="8" key="1">
    <citation type="submission" date="2016-09" db="EMBL/GenBank/DDBJ databases">
        <authorList>
            <person name="Koehorst J."/>
        </authorList>
    </citation>
    <scope>NUCLEOTIDE SEQUENCE [LARGE SCALE GENOMIC DNA]</scope>
</reference>
<dbReference type="InterPro" id="IPR035996">
    <property type="entry name" value="4pyrrol_Methylase_sf"/>
</dbReference>
<dbReference type="Gene3D" id="3.40.1010.10">
    <property type="entry name" value="Cobalt-precorrin-4 Transmethylase, Domain 1"/>
    <property type="match status" value="1"/>
</dbReference>
<organism evidence="7 8">
    <name type="scientific">Akkermansia glycaniphila</name>
    <dbReference type="NCBI Taxonomy" id="1679444"/>
    <lineage>
        <taxon>Bacteria</taxon>
        <taxon>Pseudomonadati</taxon>
        <taxon>Verrucomicrobiota</taxon>
        <taxon>Verrucomicrobiia</taxon>
        <taxon>Verrucomicrobiales</taxon>
        <taxon>Akkermansiaceae</taxon>
        <taxon>Akkermansia</taxon>
    </lineage>
</organism>
<dbReference type="UniPathway" id="UPA00148"/>
<dbReference type="Gene3D" id="3.40.50.150">
    <property type="entry name" value="Vaccinia Virus protein VP39"/>
    <property type="match status" value="1"/>
</dbReference>
<dbReference type="CDD" id="cd02440">
    <property type="entry name" value="AdoMet_MTases"/>
    <property type="match status" value="1"/>
</dbReference>
<protein>
    <submittedName>
        <fullName evidence="7">Tetrapyrrole methylase</fullName>
    </submittedName>
</protein>
<evidence type="ECO:0000313" key="7">
    <source>
        <dbReference type="EMBL" id="SEI00811.1"/>
    </source>
</evidence>
<keyword evidence="8" id="KW-1185">Reference proteome</keyword>
<evidence type="ECO:0000256" key="2">
    <source>
        <dbReference type="ARBA" id="ARBA00022573"/>
    </source>
</evidence>
<dbReference type="STRING" id="1679444.PYTT_2515"/>
<evidence type="ECO:0000256" key="3">
    <source>
        <dbReference type="ARBA" id="ARBA00022603"/>
    </source>
</evidence>
<feature type="domain" description="Tetrapyrrole methylase" evidence="6">
    <location>
        <begin position="19"/>
        <end position="193"/>
    </location>
</feature>
<dbReference type="NCBIfam" id="TIGR02467">
    <property type="entry name" value="CbiE"/>
    <property type="match status" value="1"/>
</dbReference>
<sequence>MPPVTVHSCGIDDPAADPRLRHAAAQADLVYGSARLLAALNLPEGKSILLGADARSKAAEALAAAAFGQNILILASGDALYHGIGGTILSLNKQGIPVTFVPGVTAFQTLFHRLGLPWDEARHFSAHHQETIPLREILSCTLAAVYGGTRHTAAGIARACLGHHPACAERPAILAENLGTPGERITRGTISTLAEETASPTSILLLLPADTAAAAPILPLGLNNASYSKENNLITQEDVRAVILSRLRLPAWGVLWDIGAGSGSIGLEAAALRPGLDVYGLEKNENRLNDIRRNRENLSAIRYAAVCGTAPADLDLLPAPDRIFIGGGGRELAGILDACIARLRPGGILAASAVTLEAEHILHNWRPELRLGSASIDIATSSPIAGQYTHYKPLHRIYIHTFSQA</sequence>
<keyword evidence="5" id="KW-0949">S-adenosyl-L-methionine</keyword>
<evidence type="ECO:0000256" key="5">
    <source>
        <dbReference type="ARBA" id="ARBA00022691"/>
    </source>
</evidence>